<proteinExistence type="predicted"/>
<evidence type="ECO:0000313" key="1">
    <source>
        <dbReference type="EMBL" id="SEO31656.1"/>
    </source>
</evidence>
<sequence>MPCGQRAKIPALNPALITVSSDRNTGALWEELQAGPPDFFPYIPFLYTPLSYRRISTPSRFQLSTRALAHSQQFPSTLDDPLAIEFSQPSGPNLIQGLVDIRLEGCQLLLPELAPGLSYFWAASGREFTHDKICYHG</sequence>
<dbReference type="AlphaFoldDB" id="A0A1H8NPW3"/>
<accession>A0A1H8NPW3</accession>
<dbReference type="EMBL" id="FOCT01000017">
    <property type="protein sequence ID" value="SEO31656.1"/>
    <property type="molecule type" value="Genomic_DNA"/>
</dbReference>
<reference evidence="1 2" key="1">
    <citation type="submission" date="2016-10" db="EMBL/GenBank/DDBJ databases">
        <authorList>
            <person name="de Groot N.N."/>
        </authorList>
    </citation>
    <scope>NUCLEOTIDE SEQUENCE [LARGE SCALE GENOMIC DNA]</scope>
    <source>
        <strain evidence="1 2">Nl18</strain>
    </source>
</reference>
<dbReference type="Proteomes" id="UP000183898">
    <property type="component" value="Unassembled WGS sequence"/>
</dbReference>
<organism evidence="1 2">
    <name type="scientific">Nitrosospira multiformis</name>
    <dbReference type="NCBI Taxonomy" id="1231"/>
    <lineage>
        <taxon>Bacteria</taxon>
        <taxon>Pseudomonadati</taxon>
        <taxon>Pseudomonadota</taxon>
        <taxon>Betaproteobacteria</taxon>
        <taxon>Nitrosomonadales</taxon>
        <taxon>Nitrosomonadaceae</taxon>
        <taxon>Nitrosospira</taxon>
    </lineage>
</organism>
<name>A0A1H8NPW3_9PROT</name>
<protein>
    <submittedName>
        <fullName evidence="1">Uncharacterized protein</fullName>
    </submittedName>
</protein>
<evidence type="ECO:0000313" key="2">
    <source>
        <dbReference type="Proteomes" id="UP000183898"/>
    </source>
</evidence>
<gene>
    <name evidence="1" type="ORF">SAMN05216404_11738</name>
</gene>